<evidence type="ECO:0000313" key="5">
    <source>
        <dbReference type="EMBL" id="KAF2111296.1"/>
    </source>
</evidence>
<dbReference type="PROSITE" id="PS00122">
    <property type="entry name" value="CARBOXYLESTERASE_B_1"/>
    <property type="match status" value="1"/>
</dbReference>
<feature type="domain" description="Carboxylesterase type B" evidence="4">
    <location>
        <begin position="31"/>
        <end position="360"/>
    </location>
</feature>
<accession>A0A6A5YWG2</accession>
<dbReference type="EMBL" id="ML977335">
    <property type="protein sequence ID" value="KAF2111296.1"/>
    <property type="molecule type" value="Genomic_DNA"/>
</dbReference>
<dbReference type="InterPro" id="IPR029058">
    <property type="entry name" value="AB_hydrolase_fold"/>
</dbReference>
<name>A0A6A5YWG2_9PLEO</name>
<dbReference type="PANTHER" id="PTHR43918:SF4">
    <property type="entry name" value="CARBOXYLIC ESTER HYDROLASE"/>
    <property type="match status" value="1"/>
</dbReference>
<proteinExistence type="inferred from homology"/>
<dbReference type="InterPro" id="IPR019826">
    <property type="entry name" value="Carboxylesterase_B_AS"/>
</dbReference>
<sequence length="499" mass="54458">MQLLGLLLLSCACTVFGIVSKGHEDHTHQPEVTLCEGPVVKGVVDRNYTAVRQFLGIPYAQPPIGELRWEAPRANQLPPSVNATAYGTSCTQPNVILPNVFNTFLPEYNIADTNTTGEDCLTLSVWTPERARKLPVLVHFYGGGWYTGGQDTPYLIPTQWVQRTKDLIVVVPNSRGNIFGFPNARGVEDNNLGLLDQRLAVEWVRDNIDSFGGDPSKITIWGQSSGAEAVDMYNYAWYKDPIVSGLIMDSGTGFIEDGSGPKYSNFSYVASQVGCGGTSNAAEELACMKNVDAATLENLIADNINTGSQNLAFGPGADQKVVFSNLTERALQGKLTRLPSIIGVDKEDGNAFAPFNTNGSAPDQTISDLYFSLLFLCPSYKTASLRANANIPTYRYLYAGNFTNLSPLPWMGAYHGSELPMLFGTHGNYRAASTRFEKQVSEALQDAWRAFANDPKGGLKGQGWPQFKVEGDIVRVFGENETIASNEAGVLRTWEEQCV</sequence>
<dbReference type="Pfam" id="PF00135">
    <property type="entry name" value="COesterase"/>
    <property type="match status" value="2"/>
</dbReference>
<dbReference type="PROSITE" id="PS00941">
    <property type="entry name" value="CARBOXYLESTERASE_B_2"/>
    <property type="match status" value="1"/>
</dbReference>
<evidence type="ECO:0000256" key="2">
    <source>
        <dbReference type="ARBA" id="ARBA00022801"/>
    </source>
</evidence>
<keyword evidence="2 3" id="KW-0378">Hydrolase</keyword>
<dbReference type="SUPFAM" id="SSF53474">
    <property type="entry name" value="alpha/beta-Hydrolases"/>
    <property type="match status" value="1"/>
</dbReference>
<evidence type="ECO:0000259" key="4">
    <source>
        <dbReference type="Pfam" id="PF00135"/>
    </source>
</evidence>
<dbReference type="InterPro" id="IPR019819">
    <property type="entry name" value="Carboxylesterase_B_CS"/>
</dbReference>
<keyword evidence="6" id="KW-1185">Reference proteome</keyword>
<dbReference type="Gene3D" id="3.40.50.1820">
    <property type="entry name" value="alpha/beta hydrolase"/>
    <property type="match status" value="2"/>
</dbReference>
<dbReference type="EC" id="3.1.1.-" evidence="3"/>
<dbReference type="PANTHER" id="PTHR43918">
    <property type="entry name" value="ACETYLCHOLINESTERASE"/>
    <property type="match status" value="1"/>
</dbReference>
<feature type="chain" id="PRO_5025719170" description="Carboxylic ester hydrolase" evidence="3">
    <location>
        <begin position="18"/>
        <end position="499"/>
    </location>
</feature>
<dbReference type="InterPro" id="IPR002018">
    <property type="entry name" value="CarbesteraseB"/>
</dbReference>
<evidence type="ECO:0000256" key="1">
    <source>
        <dbReference type="ARBA" id="ARBA00005964"/>
    </source>
</evidence>
<dbReference type="AlphaFoldDB" id="A0A6A5YWG2"/>
<comment type="similarity">
    <text evidence="1 3">Belongs to the type-B carboxylesterase/lipase family.</text>
</comment>
<dbReference type="GO" id="GO:0052689">
    <property type="term" value="F:carboxylic ester hydrolase activity"/>
    <property type="evidence" value="ECO:0007669"/>
    <property type="project" value="TreeGrafter"/>
</dbReference>
<evidence type="ECO:0000313" key="6">
    <source>
        <dbReference type="Proteomes" id="UP000799770"/>
    </source>
</evidence>
<protein>
    <recommendedName>
        <fullName evidence="3">Carboxylic ester hydrolase</fullName>
        <ecNumber evidence="3">3.1.1.-</ecNumber>
    </recommendedName>
</protein>
<reference evidence="5" key="1">
    <citation type="journal article" date="2020" name="Stud. Mycol.">
        <title>101 Dothideomycetes genomes: a test case for predicting lifestyles and emergence of pathogens.</title>
        <authorList>
            <person name="Haridas S."/>
            <person name="Albert R."/>
            <person name="Binder M."/>
            <person name="Bloem J."/>
            <person name="Labutti K."/>
            <person name="Salamov A."/>
            <person name="Andreopoulos B."/>
            <person name="Baker S."/>
            <person name="Barry K."/>
            <person name="Bills G."/>
            <person name="Bluhm B."/>
            <person name="Cannon C."/>
            <person name="Castanera R."/>
            <person name="Culley D."/>
            <person name="Daum C."/>
            <person name="Ezra D."/>
            <person name="Gonzalez J."/>
            <person name="Henrissat B."/>
            <person name="Kuo A."/>
            <person name="Liang C."/>
            <person name="Lipzen A."/>
            <person name="Lutzoni F."/>
            <person name="Magnuson J."/>
            <person name="Mondo S."/>
            <person name="Nolan M."/>
            <person name="Ohm R."/>
            <person name="Pangilinan J."/>
            <person name="Park H.-J."/>
            <person name="Ramirez L."/>
            <person name="Alfaro M."/>
            <person name="Sun H."/>
            <person name="Tritt A."/>
            <person name="Yoshinaga Y."/>
            <person name="Zwiers L.-H."/>
            <person name="Turgeon B."/>
            <person name="Goodwin S."/>
            <person name="Spatafora J."/>
            <person name="Crous P."/>
            <person name="Grigoriev I."/>
        </authorList>
    </citation>
    <scope>NUCLEOTIDE SEQUENCE</scope>
    <source>
        <strain evidence="5">CBS 627.86</strain>
    </source>
</reference>
<dbReference type="InterPro" id="IPR050654">
    <property type="entry name" value="AChE-related_enzymes"/>
</dbReference>
<organism evidence="5 6">
    <name type="scientific">Lophiotrema nucula</name>
    <dbReference type="NCBI Taxonomy" id="690887"/>
    <lineage>
        <taxon>Eukaryota</taxon>
        <taxon>Fungi</taxon>
        <taxon>Dikarya</taxon>
        <taxon>Ascomycota</taxon>
        <taxon>Pezizomycotina</taxon>
        <taxon>Dothideomycetes</taxon>
        <taxon>Pleosporomycetidae</taxon>
        <taxon>Pleosporales</taxon>
        <taxon>Lophiotremataceae</taxon>
        <taxon>Lophiotrema</taxon>
    </lineage>
</organism>
<feature type="domain" description="Carboxylesterase type B" evidence="4">
    <location>
        <begin position="363"/>
        <end position="470"/>
    </location>
</feature>
<gene>
    <name evidence="5" type="ORF">BDV96DRAFT_499912</name>
</gene>
<feature type="signal peptide" evidence="3">
    <location>
        <begin position="1"/>
        <end position="17"/>
    </location>
</feature>
<keyword evidence="3" id="KW-0732">Signal</keyword>
<dbReference type="Proteomes" id="UP000799770">
    <property type="component" value="Unassembled WGS sequence"/>
</dbReference>
<evidence type="ECO:0000256" key="3">
    <source>
        <dbReference type="RuleBase" id="RU361235"/>
    </source>
</evidence>
<dbReference type="OrthoDB" id="408631at2759"/>